<accession>A0A6A6D8P8</accession>
<keyword evidence="3" id="KW-1185">Reference proteome</keyword>
<reference evidence="2" key="1">
    <citation type="journal article" date="2020" name="Stud. Mycol.">
        <title>101 Dothideomycetes genomes: a test case for predicting lifestyles and emergence of pathogens.</title>
        <authorList>
            <person name="Haridas S."/>
            <person name="Albert R."/>
            <person name="Binder M."/>
            <person name="Bloem J."/>
            <person name="Labutti K."/>
            <person name="Salamov A."/>
            <person name="Andreopoulos B."/>
            <person name="Baker S."/>
            <person name="Barry K."/>
            <person name="Bills G."/>
            <person name="Bluhm B."/>
            <person name="Cannon C."/>
            <person name="Castanera R."/>
            <person name="Culley D."/>
            <person name="Daum C."/>
            <person name="Ezra D."/>
            <person name="Gonzalez J."/>
            <person name="Henrissat B."/>
            <person name="Kuo A."/>
            <person name="Liang C."/>
            <person name="Lipzen A."/>
            <person name="Lutzoni F."/>
            <person name="Magnuson J."/>
            <person name="Mondo S."/>
            <person name="Nolan M."/>
            <person name="Ohm R."/>
            <person name="Pangilinan J."/>
            <person name="Park H.-J."/>
            <person name="Ramirez L."/>
            <person name="Alfaro M."/>
            <person name="Sun H."/>
            <person name="Tritt A."/>
            <person name="Yoshinaga Y."/>
            <person name="Zwiers L.-H."/>
            <person name="Turgeon B."/>
            <person name="Goodwin S."/>
            <person name="Spatafora J."/>
            <person name="Crous P."/>
            <person name="Grigoriev I."/>
        </authorList>
    </citation>
    <scope>NUCLEOTIDE SEQUENCE</scope>
    <source>
        <strain evidence="2">CBS 207.26</strain>
    </source>
</reference>
<protein>
    <submittedName>
        <fullName evidence="2">Uncharacterized protein</fullName>
    </submittedName>
</protein>
<dbReference type="OrthoDB" id="5422698at2759"/>
<dbReference type="EMBL" id="ML994723">
    <property type="protein sequence ID" value="KAF2175851.1"/>
    <property type="molecule type" value="Genomic_DNA"/>
</dbReference>
<name>A0A6A6D8P8_9PEZI</name>
<evidence type="ECO:0000313" key="3">
    <source>
        <dbReference type="Proteomes" id="UP000800200"/>
    </source>
</evidence>
<dbReference type="AlphaFoldDB" id="A0A6A6D8P8"/>
<evidence type="ECO:0000313" key="2">
    <source>
        <dbReference type="EMBL" id="KAF2175851.1"/>
    </source>
</evidence>
<feature type="chain" id="PRO_5025656489" evidence="1">
    <location>
        <begin position="17"/>
        <end position="187"/>
    </location>
</feature>
<keyword evidence="1" id="KW-0732">Signal</keyword>
<proteinExistence type="predicted"/>
<evidence type="ECO:0000256" key="1">
    <source>
        <dbReference type="SAM" id="SignalP"/>
    </source>
</evidence>
<organism evidence="2 3">
    <name type="scientific">Zopfia rhizophila CBS 207.26</name>
    <dbReference type="NCBI Taxonomy" id="1314779"/>
    <lineage>
        <taxon>Eukaryota</taxon>
        <taxon>Fungi</taxon>
        <taxon>Dikarya</taxon>
        <taxon>Ascomycota</taxon>
        <taxon>Pezizomycotina</taxon>
        <taxon>Dothideomycetes</taxon>
        <taxon>Dothideomycetes incertae sedis</taxon>
        <taxon>Zopfiaceae</taxon>
        <taxon>Zopfia</taxon>
    </lineage>
</organism>
<feature type="signal peptide" evidence="1">
    <location>
        <begin position="1"/>
        <end position="16"/>
    </location>
</feature>
<sequence>MKLFHLLLLLAPLSCSHFLPASHQAALVDLDHHAEREKVPGDNPAYYSREKAADQLFEILEFTVSPNPPIVDHRIFFCLRGDTGTGDLLGLADATLELWANRVNFEDEPEYTIKKNISDFKPFTVRNEDDYTYGGPLVQGINEMVGDMYLLDLGPDHGIVALDIEAVARLPDDRILFAFEARVVYEV</sequence>
<dbReference type="Proteomes" id="UP000800200">
    <property type="component" value="Unassembled WGS sequence"/>
</dbReference>
<gene>
    <name evidence="2" type="ORF">K469DRAFT_701401</name>
</gene>